<evidence type="ECO:0008006" key="4">
    <source>
        <dbReference type="Google" id="ProtNLM"/>
    </source>
</evidence>
<dbReference type="EMBL" id="JAPDRL010000078">
    <property type="protein sequence ID" value="KAJ9659188.1"/>
    <property type="molecule type" value="Genomic_DNA"/>
</dbReference>
<feature type="compositionally biased region" description="Basic and acidic residues" evidence="1">
    <location>
        <begin position="640"/>
        <end position="649"/>
    </location>
</feature>
<accession>A0ABQ9NJG6</accession>
<proteinExistence type="predicted"/>
<feature type="compositionally biased region" description="Basic and acidic residues" evidence="1">
    <location>
        <begin position="925"/>
        <end position="937"/>
    </location>
</feature>
<feature type="compositionally biased region" description="Polar residues" evidence="1">
    <location>
        <begin position="544"/>
        <end position="561"/>
    </location>
</feature>
<feature type="compositionally biased region" description="Acidic residues" evidence="1">
    <location>
        <begin position="951"/>
        <end position="972"/>
    </location>
</feature>
<feature type="compositionally biased region" description="Polar residues" evidence="1">
    <location>
        <begin position="845"/>
        <end position="870"/>
    </location>
</feature>
<feature type="compositionally biased region" description="Basic and acidic residues" evidence="1">
    <location>
        <begin position="462"/>
        <end position="530"/>
    </location>
</feature>
<feature type="region of interest" description="Disordered" evidence="1">
    <location>
        <begin position="178"/>
        <end position="226"/>
    </location>
</feature>
<feature type="compositionally biased region" description="Polar residues" evidence="1">
    <location>
        <begin position="268"/>
        <end position="281"/>
    </location>
</feature>
<feature type="compositionally biased region" description="Acidic residues" evidence="1">
    <location>
        <begin position="756"/>
        <end position="777"/>
    </location>
</feature>
<dbReference type="Proteomes" id="UP001172684">
    <property type="component" value="Unassembled WGS sequence"/>
</dbReference>
<protein>
    <recommendedName>
        <fullName evidence="4">Nucleolar protein Dnt1-like N-terminal domain-containing protein</fullName>
    </recommendedName>
</protein>
<evidence type="ECO:0000256" key="1">
    <source>
        <dbReference type="SAM" id="MobiDB-lite"/>
    </source>
</evidence>
<feature type="compositionally biased region" description="Basic and acidic residues" evidence="1">
    <location>
        <begin position="366"/>
        <end position="389"/>
    </location>
</feature>
<reference evidence="2" key="1">
    <citation type="submission" date="2022-10" db="EMBL/GenBank/DDBJ databases">
        <title>Culturing micro-colonial fungi from biological soil crusts in the Mojave desert and describing Neophaeococcomyces mojavensis, and introducing the new genera and species Taxawa tesnikishii.</title>
        <authorList>
            <person name="Kurbessoian T."/>
            <person name="Stajich J.E."/>
        </authorList>
    </citation>
    <scope>NUCLEOTIDE SEQUENCE</scope>
    <source>
        <strain evidence="2">TK_1</strain>
    </source>
</reference>
<comment type="caution">
    <text evidence="2">The sequence shown here is derived from an EMBL/GenBank/DDBJ whole genome shotgun (WGS) entry which is preliminary data.</text>
</comment>
<name>A0ABQ9NJG6_9PEZI</name>
<feature type="compositionally biased region" description="Low complexity" evidence="1">
    <location>
        <begin position="793"/>
        <end position="811"/>
    </location>
</feature>
<feature type="compositionally biased region" description="Low complexity" evidence="1">
    <location>
        <begin position="745"/>
        <end position="755"/>
    </location>
</feature>
<organism evidence="2 3">
    <name type="scientific">Coniosporium apollinis</name>
    <dbReference type="NCBI Taxonomy" id="61459"/>
    <lineage>
        <taxon>Eukaryota</taxon>
        <taxon>Fungi</taxon>
        <taxon>Dikarya</taxon>
        <taxon>Ascomycota</taxon>
        <taxon>Pezizomycotina</taxon>
        <taxon>Dothideomycetes</taxon>
        <taxon>Dothideomycetes incertae sedis</taxon>
        <taxon>Coniosporium</taxon>
    </lineage>
</organism>
<feature type="region of interest" description="Disordered" evidence="1">
    <location>
        <begin position="245"/>
        <end position="999"/>
    </location>
</feature>
<feature type="compositionally biased region" description="Low complexity" evidence="1">
    <location>
        <begin position="720"/>
        <end position="736"/>
    </location>
</feature>
<evidence type="ECO:0000313" key="2">
    <source>
        <dbReference type="EMBL" id="KAJ9659188.1"/>
    </source>
</evidence>
<feature type="compositionally biased region" description="Polar residues" evidence="1">
    <location>
        <begin position="323"/>
        <end position="332"/>
    </location>
</feature>
<feature type="compositionally biased region" description="Low complexity" evidence="1">
    <location>
        <begin position="588"/>
        <end position="598"/>
    </location>
</feature>
<gene>
    <name evidence="2" type="ORF">H2201_007452</name>
</gene>
<keyword evidence="3" id="KW-1185">Reference proteome</keyword>
<feature type="compositionally biased region" description="Polar residues" evidence="1">
    <location>
        <begin position="685"/>
        <end position="694"/>
    </location>
</feature>
<feature type="compositionally biased region" description="Low complexity" evidence="1">
    <location>
        <begin position="407"/>
        <end position="419"/>
    </location>
</feature>
<feature type="compositionally biased region" description="Low complexity" evidence="1">
    <location>
        <begin position="433"/>
        <end position="454"/>
    </location>
</feature>
<sequence length="1013" mass="109404">MRLHVEVLPLQQGPANSLYSNVQLTAQPPKKFGINVRPEQRISEVWSLLEARYKRDYLTLAQQATFIIKKLQDAYGGDIDVGDTVADVFEGVTDQEKRVIHVIQGSIDREMSVLATSNLRPVTAQKRLLDVYQSEGFKRRRIEQDPSDYAVENLHPDRPLLSRERDDGEDVFAQLRRSAGEERAQSRGADPQVIVIKDSQLDAVPSSDPYVDEPKSESPEHGLPTLQDIPPAAVQSCLSPVLGDFNTTPKDAFIKPSLPASKARAKSRQMNGVASSVQQPVQPAAIQTPLREKDQQWPPKLPPNPYSSAVKVSEPTVNHEEIASSTPPSAQPNRAHDHLVSPTANTPQRARVATGKLRSPSTSAKKQLELIRARRGSRGENTDLKKDPNDPTVEPVSKLSPASEQPQALQADAALLSSSQRDKRKSSPSVVITPTPQQRSRSRSAAASERPTARQSNPPMSEESKLKLEQRKAKEAERLAEQQVSERKREASVQRKARETENQKKEAAMKDYFAKKEANDAERRSRERSGAPRAPPTVVATVPNSSAQASLRRSVSFSNEVEYSDPKKPPQRRSNGDLDSPASILKKAPSATPASSSPSIPPEVPRATAGRRTSSISAPDVPKAKPTPQAKVKRFSLLCESRELTEKQRPPAKQIFPPGYGPADLARLSGTPTAEAKPKPEPGSATATKASQLRQAVLPYSRDRSSSRPLEADLPTKATPPSQAASSSQAARSPQAVRSPQAIPSSQDESIVISSDSEEEESDVSSSSEEESEEEEETPKKAVQSEGGGEPQAESGASRSPSPGSSPPELSTTQDSAPDSMPNGIDVTSAETAKASRSPMASARHSPSPSKQLTSNPSTQNGASQSTPKGSNPMGLALPVVNLSATSSQQPTPSQILTRDDDYNFPSIKARQEDIRRRRQLEQAQEEKRLTQERNAEAQRLAAQNAGAESSSDEGESESSSESSSDDDDEVAEVTARKVETAISSKATTPSGDGRVGAGLGSRMLYLFKAGGV</sequence>
<evidence type="ECO:0000313" key="3">
    <source>
        <dbReference type="Proteomes" id="UP001172684"/>
    </source>
</evidence>
<feature type="compositionally biased region" description="Polar residues" evidence="1">
    <location>
        <begin position="982"/>
        <end position="991"/>
    </location>
</feature>
<feature type="compositionally biased region" description="Low complexity" evidence="1">
    <location>
        <begin position="886"/>
        <end position="895"/>
    </location>
</feature>